<dbReference type="RefSeq" id="WP_023431866.1">
    <property type="nucleotide sequence ID" value="NZ_AWXZ01000020.1"/>
</dbReference>
<dbReference type="SMART" id="SM00506">
    <property type="entry name" value="A1pp"/>
    <property type="match status" value="1"/>
</dbReference>
<dbReference type="STRING" id="631454.N177_1725"/>
<dbReference type="SUPFAM" id="SSF52949">
    <property type="entry name" value="Macro domain-like"/>
    <property type="match status" value="1"/>
</dbReference>
<dbReference type="Proteomes" id="UP000017819">
    <property type="component" value="Unassembled WGS sequence"/>
</dbReference>
<dbReference type="Gene3D" id="3.40.220.10">
    <property type="entry name" value="Leucine Aminopeptidase, subunit E, domain 1"/>
    <property type="match status" value="1"/>
</dbReference>
<sequence length="187" mass="19383">MRIVTNGVFLEAHVGDIAQQPGIAAVVNAANAELMPGGGVAGAIHAAAGPELATVCAPLAPIAPGEAAITPAFDLPNEKIIHCLGPVYGHDRPEAEILESCYRSSLELAEENMLASVATPAISTGAFGYPIDEAAEIACRTVAAMTAGLRHVQVVRFVLYSQKDYDVFARELVRAAAHARQNGEAAA</sequence>
<reference evidence="2 3" key="1">
    <citation type="journal article" date="2014" name="Genome Announc.">
        <title>Draft Genome Sequence of Lutibaculum baratangense Strain AMV1T, Isolated from a Mud Volcano in Andamans, India.</title>
        <authorList>
            <person name="Singh A."/>
            <person name="Sreenivas A."/>
            <person name="Sathyanarayana Reddy G."/>
            <person name="Pinnaka A.K."/>
            <person name="Shivaji S."/>
        </authorList>
    </citation>
    <scope>NUCLEOTIDE SEQUENCE [LARGE SCALE GENOMIC DNA]</scope>
    <source>
        <strain evidence="2 3">AMV1</strain>
    </source>
</reference>
<dbReference type="PATRIC" id="fig|631454.5.peg.1704"/>
<name>V4RQN0_9HYPH</name>
<protein>
    <submittedName>
        <fullName evidence="2">Putative ADP-ribose binding domain-containing protein</fullName>
    </submittedName>
</protein>
<dbReference type="eggNOG" id="COG2110">
    <property type="taxonomic scope" value="Bacteria"/>
</dbReference>
<comment type="caution">
    <text evidence="2">The sequence shown here is derived from an EMBL/GenBank/DDBJ whole genome shotgun (WGS) entry which is preliminary data.</text>
</comment>
<feature type="domain" description="Macro" evidence="1">
    <location>
        <begin position="1"/>
        <end position="176"/>
    </location>
</feature>
<dbReference type="InterPro" id="IPR002589">
    <property type="entry name" value="Macro_dom"/>
</dbReference>
<dbReference type="OrthoDB" id="6194521at2"/>
<keyword evidence="3" id="KW-1185">Reference proteome</keyword>
<dbReference type="Pfam" id="PF01661">
    <property type="entry name" value="Macro"/>
    <property type="match status" value="1"/>
</dbReference>
<organism evidence="2 3">
    <name type="scientific">Lutibaculum baratangense AMV1</name>
    <dbReference type="NCBI Taxonomy" id="631454"/>
    <lineage>
        <taxon>Bacteria</taxon>
        <taxon>Pseudomonadati</taxon>
        <taxon>Pseudomonadota</taxon>
        <taxon>Alphaproteobacteria</taxon>
        <taxon>Hyphomicrobiales</taxon>
        <taxon>Tepidamorphaceae</taxon>
        <taxon>Lutibaculum</taxon>
    </lineage>
</organism>
<dbReference type="InterPro" id="IPR043472">
    <property type="entry name" value="Macro_dom-like"/>
</dbReference>
<dbReference type="PROSITE" id="PS51154">
    <property type="entry name" value="MACRO"/>
    <property type="match status" value="1"/>
</dbReference>
<dbReference type="AlphaFoldDB" id="V4RQN0"/>
<gene>
    <name evidence="2" type="ORF">N177_1725</name>
</gene>
<dbReference type="PANTHER" id="PTHR11106">
    <property type="entry name" value="GANGLIOSIDE INDUCED DIFFERENTIATION ASSOCIATED PROTEIN 2-RELATED"/>
    <property type="match status" value="1"/>
</dbReference>
<accession>V4RQN0</accession>
<dbReference type="PANTHER" id="PTHR11106:SF27">
    <property type="entry name" value="MACRO DOMAIN-CONTAINING PROTEIN"/>
    <property type="match status" value="1"/>
</dbReference>
<evidence type="ECO:0000313" key="2">
    <source>
        <dbReference type="EMBL" id="ESR25430.1"/>
    </source>
</evidence>
<dbReference type="EMBL" id="AWXZ01000020">
    <property type="protein sequence ID" value="ESR25430.1"/>
    <property type="molecule type" value="Genomic_DNA"/>
</dbReference>
<proteinExistence type="predicted"/>
<evidence type="ECO:0000259" key="1">
    <source>
        <dbReference type="PROSITE" id="PS51154"/>
    </source>
</evidence>
<evidence type="ECO:0000313" key="3">
    <source>
        <dbReference type="Proteomes" id="UP000017819"/>
    </source>
</evidence>